<keyword evidence="3" id="KW-0328">Glycosyltransferase</keyword>
<name>A0A238KWN4_9RHOB</name>
<protein>
    <submittedName>
        <fullName evidence="3">GalNAc-alpha-(1-&gt;4)-GalNAc-alpha-(1-&gt;3)-diNAcBac-PP-undecaprenol alpha-1,4-N-acetyl-D-galactosaminyltransferase</fullName>
        <ecNumber evidence="3">2.4.1.292</ecNumber>
    </submittedName>
</protein>
<keyword evidence="3" id="KW-0808">Transferase</keyword>
<dbReference type="CDD" id="cd03820">
    <property type="entry name" value="GT4_AmsD-like"/>
    <property type="match status" value="1"/>
</dbReference>
<accession>A0A238KWN4</accession>
<organism evidence="3 4">
    <name type="scientific">Actibacterium lipolyticum</name>
    <dbReference type="NCBI Taxonomy" id="1524263"/>
    <lineage>
        <taxon>Bacteria</taxon>
        <taxon>Pseudomonadati</taxon>
        <taxon>Pseudomonadota</taxon>
        <taxon>Alphaproteobacteria</taxon>
        <taxon>Rhodobacterales</taxon>
        <taxon>Roseobacteraceae</taxon>
        <taxon>Actibacterium</taxon>
    </lineage>
</organism>
<dbReference type="AlphaFoldDB" id="A0A238KWN4"/>
<dbReference type="Pfam" id="PF13439">
    <property type="entry name" value="Glyco_transf_4"/>
    <property type="match status" value="1"/>
</dbReference>
<dbReference type="Pfam" id="PF00534">
    <property type="entry name" value="Glycos_transf_1"/>
    <property type="match status" value="1"/>
</dbReference>
<evidence type="ECO:0000259" key="1">
    <source>
        <dbReference type="Pfam" id="PF00534"/>
    </source>
</evidence>
<gene>
    <name evidence="3" type="primary">pglH</name>
    <name evidence="3" type="ORF">COL8621_03387</name>
</gene>
<keyword evidence="4" id="KW-1185">Reference proteome</keyword>
<dbReference type="InterPro" id="IPR001296">
    <property type="entry name" value="Glyco_trans_1"/>
</dbReference>
<sequence length="364" mass="40493">MRTVFIQIGLGAGGAEKIIAMLARHRAELGDEVHVIAMNCPADGPYFKYPDNVTLHVMDKETPKRVRFLQLRRLLFIRRTLKELQPDVVISFLTKINVLTLLGNFWRKFPIIASERNNPKAQKNNGLWRHLNNLTSVTADLVVMLTHKALGELPDSVRRKAIVINNPCGEFPGISFQPKGLKRVVSAGRLDHQKGFDHLITAFDIVRKAHPDATLTIFGEGKERAPLQKLINKLGLNDVVTMPGTTKRNGSWIEKGDIFVLSSRHEGFANVVAEATVAGIPTVSVDCDYGPREIIRSMENGVLVPLGSTDALANALVLLLNDPDLQKKFTAAAQINRERFMPEKILSQWDNAIDTVMAARSEKD</sequence>
<dbReference type="InterPro" id="IPR028098">
    <property type="entry name" value="Glyco_trans_4-like_N"/>
</dbReference>
<feature type="domain" description="Glycosyltransferase subfamily 4-like N-terminal" evidence="2">
    <location>
        <begin position="13"/>
        <end position="166"/>
    </location>
</feature>
<dbReference type="PANTHER" id="PTHR12526:SF630">
    <property type="entry name" value="GLYCOSYLTRANSFERASE"/>
    <property type="match status" value="1"/>
</dbReference>
<reference evidence="4" key="1">
    <citation type="submission" date="2017-05" db="EMBL/GenBank/DDBJ databases">
        <authorList>
            <person name="Rodrigo-Torres L."/>
            <person name="Arahal R. D."/>
            <person name="Lucena T."/>
        </authorList>
    </citation>
    <scope>NUCLEOTIDE SEQUENCE [LARGE SCALE GENOMIC DNA]</scope>
    <source>
        <strain evidence="4">CECT 8621</strain>
    </source>
</reference>
<feature type="domain" description="Glycosyl transferase family 1" evidence="1">
    <location>
        <begin position="177"/>
        <end position="334"/>
    </location>
</feature>
<evidence type="ECO:0000313" key="4">
    <source>
        <dbReference type="Proteomes" id="UP000202922"/>
    </source>
</evidence>
<dbReference type="Gene3D" id="3.40.50.2000">
    <property type="entry name" value="Glycogen Phosphorylase B"/>
    <property type="match status" value="2"/>
</dbReference>
<dbReference type="PANTHER" id="PTHR12526">
    <property type="entry name" value="GLYCOSYLTRANSFERASE"/>
    <property type="match status" value="1"/>
</dbReference>
<dbReference type="GO" id="GO:0016757">
    <property type="term" value="F:glycosyltransferase activity"/>
    <property type="evidence" value="ECO:0007669"/>
    <property type="project" value="UniProtKB-KW"/>
</dbReference>
<dbReference type="OrthoDB" id="9790710at2"/>
<dbReference type="EC" id="2.4.1.292" evidence="3"/>
<dbReference type="RefSeq" id="WP_093968403.1">
    <property type="nucleotide sequence ID" value="NZ_FXYE01000002.1"/>
</dbReference>
<evidence type="ECO:0000259" key="2">
    <source>
        <dbReference type="Pfam" id="PF13439"/>
    </source>
</evidence>
<dbReference type="Proteomes" id="UP000202922">
    <property type="component" value="Unassembled WGS sequence"/>
</dbReference>
<proteinExistence type="predicted"/>
<dbReference type="EMBL" id="FXYE01000002">
    <property type="protein sequence ID" value="SMX47254.1"/>
    <property type="molecule type" value="Genomic_DNA"/>
</dbReference>
<evidence type="ECO:0000313" key="3">
    <source>
        <dbReference type="EMBL" id="SMX47254.1"/>
    </source>
</evidence>
<dbReference type="SUPFAM" id="SSF53756">
    <property type="entry name" value="UDP-Glycosyltransferase/glycogen phosphorylase"/>
    <property type="match status" value="1"/>
</dbReference>